<keyword evidence="6" id="KW-1185">Reference proteome</keyword>
<reference evidence="5 6" key="1">
    <citation type="journal article" date="2022" name="Nat. Microbiol.">
        <title>The microbiome of a bacterivorous marine choanoflagellate contains a resource-demanding obligate bacterial associate.</title>
        <authorList>
            <person name="Needham D.M."/>
            <person name="Poirier C."/>
            <person name="Bachy C."/>
            <person name="George E.E."/>
            <person name="Wilken S."/>
            <person name="Yung C.C.M."/>
            <person name="Limardo A.J."/>
            <person name="Morando M."/>
            <person name="Sudek L."/>
            <person name="Malmstrom R.R."/>
            <person name="Keeling P.J."/>
            <person name="Santoro A.E."/>
            <person name="Worden A.Z."/>
        </authorList>
    </citation>
    <scope>NUCLEOTIDE SEQUENCE [LARGE SCALE GENOMIC DNA]</scope>
    <source>
        <strain evidence="5 6">Comchoano-2</strain>
    </source>
</reference>
<dbReference type="NCBIfam" id="NF001531">
    <property type="entry name" value="PRK00364.2-2"/>
    <property type="match status" value="1"/>
</dbReference>
<dbReference type="SMART" id="SM00883">
    <property type="entry name" value="Cpn10"/>
    <property type="match status" value="1"/>
</dbReference>
<gene>
    <name evidence="3" type="primary">groES</name>
    <name evidence="3" type="synonym">groS</name>
    <name evidence="5" type="ORF">MKS91_04635</name>
</gene>
<organism evidence="5 6">
    <name type="scientific">Candidatus Synchoanobacter obligatus</name>
    <dbReference type="NCBI Taxonomy" id="2919597"/>
    <lineage>
        <taxon>Bacteria</taxon>
        <taxon>Pseudomonadati</taxon>
        <taxon>Pseudomonadota</taxon>
        <taxon>Gammaproteobacteria</taxon>
        <taxon>Candidatus Comchoanobacterales</taxon>
        <taxon>Candidatus Comchoanobacteraceae</taxon>
        <taxon>Candidatus Synchoanobacter</taxon>
    </lineage>
</organism>
<evidence type="ECO:0000256" key="4">
    <source>
        <dbReference type="RuleBase" id="RU000535"/>
    </source>
</evidence>
<dbReference type="SUPFAM" id="SSF50129">
    <property type="entry name" value="GroES-like"/>
    <property type="match status" value="1"/>
</dbReference>
<comment type="function">
    <text evidence="3 4">Together with the chaperonin GroEL, plays an essential role in assisting protein folding. The GroEL-GroES system forms a nano-cage that allows encapsulation of the non-native substrate proteins and provides a physical environment optimized to promote and accelerate protein folding. GroES binds to the apical surface of the GroEL ring, thereby capping the opening of the GroEL channel.</text>
</comment>
<comment type="subunit">
    <text evidence="3">Heptamer of 7 subunits arranged in a ring. Interacts with the chaperonin GroEL.</text>
</comment>
<protein>
    <recommendedName>
        <fullName evidence="3">Co-chaperonin GroES</fullName>
    </recommendedName>
    <alternativeName>
        <fullName evidence="3">10 kDa chaperonin</fullName>
    </alternativeName>
    <alternativeName>
        <fullName evidence="3">Chaperonin-10</fullName>
        <shortName evidence="3">Cpn10</shortName>
    </alternativeName>
</protein>
<dbReference type="PROSITE" id="PS00681">
    <property type="entry name" value="CHAPERONINS_CPN10"/>
    <property type="match status" value="1"/>
</dbReference>
<dbReference type="InterPro" id="IPR011032">
    <property type="entry name" value="GroES-like_sf"/>
</dbReference>
<evidence type="ECO:0000256" key="1">
    <source>
        <dbReference type="ARBA" id="ARBA00006975"/>
    </source>
</evidence>
<evidence type="ECO:0000313" key="5">
    <source>
        <dbReference type="EMBL" id="MCP8352571.1"/>
    </source>
</evidence>
<dbReference type="PANTHER" id="PTHR10772:SF58">
    <property type="entry name" value="CO-CHAPERONIN GROES"/>
    <property type="match status" value="1"/>
</dbReference>
<evidence type="ECO:0000313" key="6">
    <source>
        <dbReference type="Proteomes" id="UP001320768"/>
    </source>
</evidence>
<keyword evidence="2 3" id="KW-0143">Chaperone</keyword>
<dbReference type="InterPro" id="IPR020818">
    <property type="entry name" value="Chaperonin_GroES"/>
</dbReference>
<evidence type="ECO:0000256" key="3">
    <source>
        <dbReference type="HAMAP-Rule" id="MF_00580"/>
    </source>
</evidence>
<dbReference type="Gene3D" id="2.30.33.40">
    <property type="entry name" value="GroES chaperonin"/>
    <property type="match status" value="1"/>
</dbReference>
<keyword evidence="3" id="KW-0963">Cytoplasm</keyword>
<dbReference type="InterPro" id="IPR018369">
    <property type="entry name" value="Chaprnonin_Cpn10_CS"/>
</dbReference>
<comment type="caution">
    <text evidence="5">The sequence shown here is derived from an EMBL/GenBank/DDBJ whole genome shotgun (WGS) entry which is preliminary data.</text>
</comment>
<sequence length="97" mass="10465">MMTVKIKPLADRVVVKAHPAEEKTQGGIYIPVKTEEKVVEAEVVAVGPGKVADGKSISLVLKVGQTVVFNQYSATEVESEGEKFLVLREDDVVAVIE</sequence>
<name>A0ABT1L5X0_9GAMM</name>
<dbReference type="PRINTS" id="PR00297">
    <property type="entry name" value="CHAPERONIN10"/>
</dbReference>
<proteinExistence type="inferred from homology"/>
<dbReference type="Proteomes" id="UP001320768">
    <property type="component" value="Unassembled WGS sequence"/>
</dbReference>
<dbReference type="Pfam" id="PF00166">
    <property type="entry name" value="Cpn10"/>
    <property type="match status" value="1"/>
</dbReference>
<evidence type="ECO:0000256" key="2">
    <source>
        <dbReference type="ARBA" id="ARBA00023186"/>
    </source>
</evidence>
<dbReference type="HAMAP" id="MF_00580">
    <property type="entry name" value="CH10"/>
    <property type="match status" value="1"/>
</dbReference>
<dbReference type="PANTHER" id="PTHR10772">
    <property type="entry name" value="10 KDA HEAT SHOCK PROTEIN"/>
    <property type="match status" value="1"/>
</dbReference>
<comment type="subcellular location">
    <subcellularLocation>
        <location evidence="3">Cytoplasm</location>
    </subcellularLocation>
</comment>
<accession>A0ABT1L5X0</accession>
<dbReference type="CDD" id="cd00320">
    <property type="entry name" value="cpn10"/>
    <property type="match status" value="1"/>
</dbReference>
<dbReference type="EMBL" id="JAKUDN010000002">
    <property type="protein sequence ID" value="MCP8352571.1"/>
    <property type="molecule type" value="Genomic_DNA"/>
</dbReference>
<dbReference type="RefSeq" id="WP_258569677.1">
    <property type="nucleotide sequence ID" value="NZ_JAKUDN010000002.1"/>
</dbReference>
<dbReference type="InterPro" id="IPR037124">
    <property type="entry name" value="Chaperonin_GroES_sf"/>
</dbReference>
<comment type="similarity">
    <text evidence="1 3 4">Belongs to the GroES chaperonin family.</text>
</comment>